<dbReference type="AlphaFoldDB" id="A0A0L0G5K5"/>
<accession>A0A0L0G5K5</accession>
<dbReference type="RefSeq" id="XP_014158212.1">
    <property type="nucleotide sequence ID" value="XM_014302737.1"/>
</dbReference>
<dbReference type="EMBL" id="KQ241773">
    <property type="protein sequence ID" value="KNC84310.1"/>
    <property type="molecule type" value="Genomic_DNA"/>
</dbReference>
<protein>
    <submittedName>
        <fullName evidence="1">Uncharacterized protein</fullName>
    </submittedName>
</protein>
<evidence type="ECO:0000313" key="1">
    <source>
        <dbReference type="EMBL" id="KNC84310.1"/>
    </source>
</evidence>
<proteinExistence type="predicted"/>
<keyword evidence="2" id="KW-1185">Reference proteome</keyword>
<sequence length="161" mass="19233">MIDELKLHVQGIDMPPPERQKVVSYRPRGWYGSWLLQRSPMRETSYEYRQELGQRLRRTEMANRWADAMSSVWGRWEGFCDKAKQPVDLPFASAPFSQVQLHKDNEAILIDKFPVDQPRRLYRSRVITCLRFSRDATFRNYMLRRWGMLPLTSEGVEIPRR</sequence>
<evidence type="ECO:0000313" key="2">
    <source>
        <dbReference type="Proteomes" id="UP000054560"/>
    </source>
</evidence>
<organism evidence="1 2">
    <name type="scientific">Sphaeroforma arctica JP610</name>
    <dbReference type="NCBI Taxonomy" id="667725"/>
    <lineage>
        <taxon>Eukaryota</taxon>
        <taxon>Ichthyosporea</taxon>
        <taxon>Ichthyophonida</taxon>
        <taxon>Sphaeroforma</taxon>
    </lineage>
</organism>
<gene>
    <name evidence="1" type="ORF">SARC_03471</name>
</gene>
<name>A0A0L0G5K5_9EUKA</name>
<dbReference type="GeneID" id="25903975"/>
<dbReference type="Proteomes" id="UP000054560">
    <property type="component" value="Unassembled WGS sequence"/>
</dbReference>
<reference evidence="1 2" key="1">
    <citation type="submission" date="2011-02" db="EMBL/GenBank/DDBJ databases">
        <title>The Genome Sequence of Sphaeroforma arctica JP610.</title>
        <authorList>
            <consortium name="The Broad Institute Genome Sequencing Platform"/>
            <person name="Russ C."/>
            <person name="Cuomo C."/>
            <person name="Young S.K."/>
            <person name="Zeng Q."/>
            <person name="Gargeya S."/>
            <person name="Alvarado L."/>
            <person name="Berlin A."/>
            <person name="Chapman S.B."/>
            <person name="Chen Z."/>
            <person name="Freedman E."/>
            <person name="Gellesch M."/>
            <person name="Goldberg J."/>
            <person name="Griggs A."/>
            <person name="Gujja S."/>
            <person name="Heilman E."/>
            <person name="Heiman D."/>
            <person name="Howarth C."/>
            <person name="Mehta T."/>
            <person name="Neiman D."/>
            <person name="Pearson M."/>
            <person name="Roberts A."/>
            <person name="Saif S."/>
            <person name="Shea T."/>
            <person name="Shenoy N."/>
            <person name="Sisk P."/>
            <person name="Stolte C."/>
            <person name="Sykes S."/>
            <person name="White J."/>
            <person name="Yandava C."/>
            <person name="Burger G."/>
            <person name="Gray M.W."/>
            <person name="Holland P.W.H."/>
            <person name="King N."/>
            <person name="Lang F.B.F."/>
            <person name="Roger A.J."/>
            <person name="Ruiz-Trillo I."/>
            <person name="Haas B."/>
            <person name="Nusbaum C."/>
            <person name="Birren B."/>
        </authorList>
    </citation>
    <scope>NUCLEOTIDE SEQUENCE [LARGE SCALE GENOMIC DNA]</scope>
    <source>
        <strain evidence="1 2">JP610</strain>
    </source>
</reference>